<accession>A0A060SCG9</accession>
<evidence type="ECO:0000313" key="2">
    <source>
        <dbReference type="Proteomes" id="UP000029665"/>
    </source>
</evidence>
<reference evidence="1" key="1">
    <citation type="submission" date="2014-01" db="EMBL/GenBank/DDBJ databases">
        <title>The genome of the white-rot fungus Pycnoporus cinnabarinus: a basidiomycete model with a versatile arsenal for lignocellulosic biomass breakdown.</title>
        <authorList>
            <person name="Levasseur A."/>
            <person name="Lomascolo A."/>
            <person name="Ruiz-Duenas F.J."/>
            <person name="Uzan E."/>
            <person name="Piumi F."/>
            <person name="Kues U."/>
            <person name="Ram A.F.J."/>
            <person name="Murat C."/>
            <person name="Haon M."/>
            <person name="Benoit I."/>
            <person name="Arfi Y."/>
            <person name="Chevret D."/>
            <person name="Drula E."/>
            <person name="Kwon M.J."/>
            <person name="Gouret P."/>
            <person name="Lesage-Meessen L."/>
            <person name="Lombard V."/>
            <person name="Mariette J."/>
            <person name="Noirot C."/>
            <person name="Park J."/>
            <person name="Patyshakuliyeva A."/>
            <person name="Wieneger R.A.B."/>
            <person name="Wosten H.A.B."/>
            <person name="Martin F."/>
            <person name="Coutinho P.M."/>
            <person name="de Vries R."/>
            <person name="Martinez A.T."/>
            <person name="Klopp C."/>
            <person name="Pontarotti P."/>
            <person name="Henrissat B."/>
            <person name="Record E."/>
        </authorList>
    </citation>
    <scope>NUCLEOTIDE SEQUENCE [LARGE SCALE GENOMIC DNA]</scope>
    <source>
        <strain evidence="1">BRFM137</strain>
    </source>
</reference>
<dbReference type="Proteomes" id="UP000029665">
    <property type="component" value="Unassembled WGS sequence"/>
</dbReference>
<organism evidence="1 2">
    <name type="scientific">Pycnoporus cinnabarinus</name>
    <name type="common">Cinnabar-red polypore</name>
    <name type="synonym">Trametes cinnabarina</name>
    <dbReference type="NCBI Taxonomy" id="5643"/>
    <lineage>
        <taxon>Eukaryota</taxon>
        <taxon>Fungi</taxon>
        <taxon>Dikarya</taxon>
        <taxon>Basidiomycota</taxon>
        <taxon>Agaricomycotina</taxon>
        <taxon>Agaricomycetes</taxon>
        <taxon>Polyporales</taxon>
        <taxon>Polyporaceae</taxon>
        <taxon>Trametes</taxon>
    </lineage>
</organism>
<dbReference type="HOGENOM" id="CLU_1310675_0_0_1"/>
<dbReference type="STRING" id="5643.A0A060SCG9"/>
<comment type="caution">
    <text evidence="1">The sequence shown here is derived from an EMBL/GenBank/DDBJ whole genome shotgun (WGS) entry which is preliminary data.</text>
</comment>
<evidence type="ECO:0000313" key="1">
    <source>
        <dbReference type="EMBL" id="CDO72060.1"/>
    </source>
</evidence>
<proteinExistence type="predicted"/>
<dbReference type="EMBL" id="CCBP010000110">
    <property type="protein sequence ID" value="CDO72060.1"/>
    <property type="molecule type" value="Genomic_DNA"/>
</dbReference>
<dbReference type="OrthoDB" id="3232438at2759"/>
<sequence>MHFKFPKLHSLNHYLLSIMLFGTTDNYDTQYTEHLHIDFAKDTYRGTNCKDEFPQMTLWLEHCEKVLRHEAYVRWCLRRQPQYADDQSSSSEPEMSRSPSSPDLLQLRPHLHASLNDIVSHVKITCFPSVKAVSFDAAVTRYGALYLRDTLPRFVIQYQDPRTSDAEVEQRSLGVYLRFRTMPIFHKICFFLEDAQNLGIMEDVWDTAHA</sequence>
<name>A0A060SCG9_PYCCI</name>
<protein>
    <submittedName>
        <fullName evidence="1">Uncharacterized protein</fullName>
    </submittedName>
</protein>
<dbReference type="AlphaFoldDB" id="A0A060SCG9"/>
<keyword evidence="2" id="KW-1185">Reference proteome</keyword>
<gene>
    <name evidence="1" type="ORF">BN946_scf184962.g3</name>
</gene>